<dbReference type="OrthoDB" id="1892506at2759"/>
<feature type="region of interest" description="Disordered" evidence="4">
    <location>
        <begin position="1"/>
        <end position="20"/>
    </location>
</feature>
<sequence>MPPALAEKSPIIGLRGGKEDETAAAAATIASGQDLPRPNRLRREGYPSSRGDRQRHQQLRTKQERIPYAPVSWNHHDQQEWGQEHRKLDRTTKGDPKLSLEPEILEDGNSTLIYRAATTPPTKGMCPVALHNSNAAVLREDRDNAAPSTVIAGALSVWKRLRQAATAPSRLRCPSPPCCLGMHAHTYQGGDLGEEMSHIQGAVVVRRPDLVRAPGSLAPAHDLDFVKTFQSYFQIAQSSLLRLLTPYCSGEDPRRDIEECVRIPTLVSMANVYTNKKGAVWNENVFVMTQEWTPNYYHFTVEHLPRITLGLDILLENPEIMISMHFYQRDPLHHDISAVQEVQMEMLEILGINRKRVVFVNTEMHAELAIVPTSTNCGDPDLQMVNMLRNRFLQISMHVGVVLVGMGWHCPLTKQNLSTSSATAALSSQGLFPTTNGVPPAPPRPVIVLVVRNKLRGLMNNEEVKEALERNFPSFDVVEFFGTGSVRDQLETFATAAMIIAPHGAGLANMMVAPLHTPVLEIGTLACPPCFLRLALKLHHIYARHPGGEWSQTCHAWYQPDVDEIVELASRAQGSSSLNGV</sequence>
<keyword evidence="3" id="KW-0325">Glycoprotein</keyword>
<feature type="region of interest" description="Disordered" evidence="4">
    <location>
        <begin position="79"/>
        <end position="101"/>
    </location>
</feature>
<evidence type="ECO:0000313" key="6">
    <source>
        <dbReference type="EMBL" id="CBN75965.1"/>
    </source>
</evidence>
<evidence type="ECO:0000256" key="1">
    <source>
        <dbReference type="ARBA" id="ARBA00022676"/>
    </source>
</evidence>
<dbReference type="Proteomes" id="UP000002630">
    <property type="component" value="Linkage Group LG05"/>
</dbReference>
<feature type="domain" description="Glycosyltransferase 61 catalytic" evidence="5">
    <location>
        <begin position="296"/>
        <end position="519"/>
    </location>
</feature>
<feature type="region of interest" description="Disordered" evidence="4">
    <location>
        <begin position="28"/>
        <end position="61"/>
    </location>
</feature>
<evidence type="ECO:0000313" key="7">
    <source>
        <dbReference type="Proteomes" id="UP000002630"/>
    </source>
</evidence>
<dbReference type="Pfam" id="PF04577">
    <property type="entry name" value="Glyco_transf_61"/>
    <property type="match status" value="1"/>
</dbReference>
<evidence type="ECO:0000256" key="2">
    <source>
        <dbReference type="ARBA" id="ARBA00022679"/>
    </source>
</evidence>
<dbReference type="EMBL" id="FN649730">
    <property type="protein sequence ID" value="CBN75965.1"/>
    <property type="molecule type" value="Genomic_DNA"/>
</dbReference>
<dbReference type="GO" id="GO:0016757">
    <property type="term" value="F:glycosyltransferase activity"/>
    <property type="evidence" value="ECO:0007669"/>
    <property type="project" value="UniProtKB-KW"/>
</dbReference>
<organism evidence="6 7">
    <name type="scientific">Ectocarpus siliculosus</name>
    <name type="common">Brown alga</name>
    <name type="synonym">Conferva siliculosa</name>
    <dbReference type="NCBI Taxonomy" id="2880"/>
    <lineage>
        <taxon>Eukaryota</taxon>
        <taxon>Sar</taxon>
        <taxon>Stramenopiles</taxon>
        <taxon>Ochrophyta</taxon>
        <taxon>PX clade</taxon>
        <taxon>Phaeophyceae</taxon>
        <taxon>Ectocarpales</taxon>
        <taxon>Ectocarpaceae</taxon>
        <taxon>Ectocarpus</taxon>
    </lineage>
</organism>
<evidence type="ECO:0000256" key="4">
    <source>
        <dbReference type="SAM" id="MobiDB-lite"/>
    </source>
</evidence>
<reference evidence="6 7" key="1">
    <citation type="journal article" date="2010" name="Nature">
        <title>The Ectocarpus genome and the independent evolution of multicellularity in brown algae.</title>
        <authorList>
            <person name="Cock J.M."/>
            <person name="Sterck L."/>
            <person name="Rouze P."/>
            <person name="Scornet D."/>
            <person name="Allen A.E."/>
            <person name="Amoutzias G."/>
            <person name="Anthouard V."/>
            <person name="Artiguenave F."/>
            <person name="Aury J.M."/>
            <person name="Badger J.H."/>
            <person name="Beszteri B."/>
            <person name="Billiau K."/>
            <person name="Bonnet E."/>
            <person name="Bothwell J.H."/>
            <person name="Bowler C."/>
            <person name="Boyen C."/>
            <person name="Brownlee C."/>
            <person name="Carrano C.J."/>
            <person name="Charrier B."/>
            <person name="Cho G.Y."/>
            <person name="Coelho S.M."/>
            <person name="Collen J."/>
            <person name="Corre E."/>
            <person name="Da Silva C."/>
            <person name="Delage L."/>
            <person name="Delaroque N."/>
            <person name="Dittami S.M."/>
            <person name="Doulbeau S."/>
            <person name="Elias M."/>
            <person name="Farnham G."/>
            <person name="Gachon C.M."/>
            <person name="Gschloessl B."/>
            <person name="Heesch S."/>
            <person name="Jabbari K."/>
            <person name="Jubin C."/>
            <person name="Kawai H."/>
            <person name="Kimura K."/>
            <person name="Kloareg B."/>
            <person name="Kupper F.C."/>
            <person name="Lang D."/>
            <person name="Le Bail A."/>
            <person name="Leblanc C."/>
            <person name="Lerouge P."/>
            <person name="Lohr M."/>
            <person name="Lopez P.J."/>
            <person name="Martens C."/>
            <person name="Maumus F."/>
            <person name="Michel G."/>
            <person name="Miranda-Saavedra D."/>
            <person name="Morales J."/>
            <person name="Moreau H."/>
            <person name="Motomura T."/>
            <person name="Nagasato C."/>
            <person name="Napoli C.A."/>
            <person name="Nelson D.R."/>
            <person name="Nyvall-Collen P."/>
            <person name="Peters A.F."/>
            <person name="Pommier C."/>
            <person name="Potin P."/>
            <person name="Poulain J."/>
            <person name="Quesneville H."/>
            <person name="Read B."/>
            <person name="Rensing S.A."/>
            <person name="Ritter A."/>
            <person name="Rousvoal S."/>
            <person name="Samanta M."/>
            <person name="Samson G."/>
            <person name="Schroeder D.C."/>
            <person name="Segurens B."/>
            <person name="Strittmatter M."/>
            <person name="Tonon T."/>
            <person name="Tregear J.W."/>
            <person name="Valentin K."/>
            <person name="von Dassow P."/>
            <person name="Yamagishi T."/>
            <person name="Van de Peer Y."/>
            <person name="Wincker P."/>
        </authorList>
    </citation>
    <scope>NUCLEOTIDE SEQUENCE [LARGE SCALE GENOMIC DNA]</scope>
    <source>
        <strain evidence="7">Ec32 / CCAP1310/4</strain>
    </source>
</reference>
<keyword evidence="2" id="KW-0808">Transferase</keyword>
<gene>
    <name evidence="6" type="ORF">Esi_0222_0016</name>
</gene>
<keyword evidence="1" id="KW-0328">Glycosyltransferase</keyword>
<evidence type="ECO:0000256" key="3">
    <source>
        <dbReference type="ARBA" id="ARBA00023180"/>
    </source>
</evidence>
<dbReference type="eggNOG" id="ENOG502S8GN">
    <property type="taxonomic scope" value="Eukaryota"/>
</dbReference>
<keyword evidence="7" id="KW-1185">Reference proteome</keyword>
<dbReference type="PANTHER" id="PTHR20961">
    <property type="entry name" value="GLYCOSYLTRANSFERASE"/>
    <property type="match status" value="1"/>
</dbReference>
<name>D8LIQ5_ECTSI</name>
<evidence type="ECO:0000259" key="5">
    <source>
        <dbReference type="Pfam" id="PF04577"/>
    </source>
</evidence>
<protein>
    <recommendedName>
        <fullName evidence="5">Glycosyltransferase 61 catalytic domain-containing protein</fullName>
    </recommendedName>
</protein>
<feature type="compositionally biased region" description="Basic and acidic residues" evidence="4">
    <location>
        <begin position="79"/>
        <end position="100"/>
    </location>
</feature>
<proteinExistence type="predicted"/>
<dbReference type="InParanoid" id="D8LIQ5"/>
<dbReference type="InterPro" id="IPR049625">
    <property type="entry name" value="Glyco_transf_61_cat"/>
</dbReference>
<dbReference type="AlphaFoldDB" id="D8LIQ5"/>
<feature type="compositionally biased region" description="Basic and acidic residues" evidence="4">
    <location>
        <begin position="41"/>
        <end position="61"/>
    </location>
</feature>
<accession>D8LIQ5</accession>
<dbReference type="InterPro" id="IPR007657">
    <property type="entry name" value="Glycosyltransferase_61"/>
</dbReference>
<dbReference type="EMBL" id="FN648401">
    <property type="protein sequence ID" value="CBN75965.1"/>
    <property type="molecule type" value="Genomic_DNA"/>
</dbReference>